<dbReference type="EMBL" id="JARJLG010000180">
    <property type="protein sequence ID" value="KAJ7731794.1"/>
    <property type="molecule type" value="Genomic_DNA"/>
</dbReference>
<dbReference type="PANTHER" id="PTHR45856:SF24">
    <property type="entry name" value="FUNGAL LIPASE-LIKE DOMAIN-CONTAINING PROTEIN"/>
    <property type="match status" value="1"/>
</dbReference>
<proteinExistence type="inferred from homology"/>
<name>A0AAD7HZS5_9AGAR</name>
<dbReference type="GO" id="GO:0016787">
    <property type="term" value="F:hydrolase activity"/>
    <property type="evidence" value="ECO:0007669"/>
    <property type="project" value="UniProtKB-KW"/>
</dbReference>
<evidence type="ECO:0000313" key="7">
    <source>
        <dbReference type="Proteomes" id="UP001215280"/>
    </source>
</evidence>
<evidence type="ECO:0000313" key="6">
    <source>
        <dbReference type="EMBL" id="KAJ7731794.1"/>
    </source>
</evidence>
<evidence type="ECO:0000256" key="2">
    <source>
        <dbReference type="ARBA" id="ARBA00043996"/>
    </source>
</evidence>
<keyword evidence="1" id="KW-1015">Disulfide bond</keyword>
<dbReference type="InterPro" id="IPR002921">
    <property type="entry name" value="Fungal_lipase-type"/>
</dbReference>
<evidence type="ECO:0000259" key="5">
    <source>
        <dbReference type="Pfam" id="PF01764"/>
    </source>
</evidence>
<keyword evidence="6" id="KW-0378">Hydrolase</keyword>
<comment type="catalytic activity">
    <reaction evidence="4">
        <text>a monoacylglycerol + H2O = glycerol + a fatty acid + H(+)</text>
        <dbReference type="Rhea" id="RHEA:15245"/>
        <dbReference type="ChEBI" id="CHEBI:15377"/>
        <dbReference type="ChEBI" id="CHEBI:15378"/>
        <dbReference type="ChEBI" id="CHEBI:17408"/>
        <dbReference type="ChEBI" id="CHEBI:17754"/>
        <dbReference type="ChEBI" id="CHEBI:28868"/>
    </reaction>
</comment>
<dbReference type="AlphaFoldDB" id="A0AAD7HZS5"/>
<dbReference type="InterPro" id="IPR029058">
    <property type="entry name" value="AB_hydrolase_fold"/>
</dbReference>
<sequence>MARNAWDFARGVVGKTLNGVQNVTRKASDSVGEMLVHLIGWVFLPMKLARKAWNFVQGQRPFDKLLTETEKAKKDLERALDAMTQDYPPTQDEQLLIAKLCLLASRCVYLQNAPLPRDAQGCEMFPDVRIPNITGDYGAAIAKLASRWAPKGPHCLQGTTGLDIPYLGVFYRFKTDKQKPLLIFAFRGTVTEKEWIRNYRALPKLSYDYWFGSEIHSGFSTGLVEAMPWIRNFVRAFANKDPNTPVYFTGHSLGGAYATLLAANLLVDPNLGERRADTPAINFQGLYTFGSPRVGNRIFKRAFDAARAEYPTGKPDVLRFVNGDDIVTKVPPLFLGYRHVGLRVPISRAPPAGFLQKIIFHMFKFYITDHFDSSYWKALQDIIATRP</sequence>
<dbReference type="Pfam" id="PF01764">
    <property type="entry name" value="Lipase_3"/>
    <property type="match status" value="1"/>
</dbReference>
<dbReference type="GO" id="GO:0006629">
    <property type="term" value="P:lipid metabolic process"/>
    <property type="evidence" value="ECO:0007669"/>
    <property type="project" value="InterPro"/>
</dbReference>
<accession>A0AAD7HZS5</accession>
<dbReference type="PANTHER" id="PTHR45856">
    <property type="entry name" value="ALPHA/BETA-HYDROLASES SUPERFAMILY PROTEIN"/>
    <property type="match status" value="1"/>
</dbReference>
<evidence type="ECO:0000256" key="1">
    <source>
        <dbReference type="ARBA" id="ARBA00023157"/>
    </source>
</evidence>
<gene>
    <name evidence="6" type="ORF">DFH07DRAFT_968612</name>
</gene>
<evidence type="ECO:0000256" key="4">
    <source>
        <dbReference type="ARBA" id="ARBA00048461"/>
    </source>
</evidence>
<protein>
    <submittedName>
        <fullName evidence="6">Alpha/Beta hydrolase protein</fullName>
    </submittedName>
</protein>
<dbReference type="CDD" id="cd00519">
    <property type="entry name" value="Lipase_3"/>
    <property type="match status" value="1"/>
</dbReference>
<dbReference type="SUPFAM" id="SSF53474">
    <property type="entry name" value="alpha/beta-Hydrolases"/>
    <property type="match status" value="1"/>
</dbReference>
<dbReference type="Gene3D" id="3.40.50.1820">
    <property type="entry name" value="alpha/beta hydrolase"/>
    <property type="match status" value="1"/>
</dbReference>
<keyword evidence="7" id="KW-1185">Reference proteome</keyword>
<evidence type="ECO:0000256" key="3">
    <source>
        <dbReference type="ARBA" id="ARBA00047591"/>
    </source>
</evidence>
<comment type="catalytic activity">
    <reaction evidence="3">
        <text>a diacylglycerol + H2O = a monoacylglycerol + a fatty acid + H(+)</text>
        <dbReference type="Rhea" id="RHEA:32731"/>
        <dbReference type="ChEBI" id="CHEBI:15377"/>
        <dbReference type="ChEBI" id="CHEBI:15378"/>
        <dbReference type="ChEBI" id="CHEBI:17408"/>
        <dbReference type="ChEBI" id="CHEBI:18035"/>
        <dbReference type="ChEBI" id="CHEBI:28868"/>
    </reaction>
</comment>
<dbReference type="InterPro" id="IPR051218">
    <property type="entry name" value="Sec_MonoDiacylglyc_Lipase"/>
</dbReference>
<feature type="domain" description="Fungal lipase-type" evidence="5">
    <location>
        <begin position="184"/>
        <end position="333"/>
    </location>
</feature>
<reference evidence="6" key="1">
    <citation type="submission" date="2023-03" db="EMBL/GenBank/DDBJ databases">
        <title>Massive genome expansion in bonnet fungi (Mycena s.s.) driven by repeated elements and novel gene families across ecological guilds.</title>
        <authorList>
            <consortium name="Lawrence Berkeley National Laboratory"/>
            <person name="Harder C.B."/>
            <person name="Miyauchi S."/>
            <person name="Viragh M."/>
            <person name="Kuo A."/>
            <person name="Thoen E."/>
            <person name="Andreopoulos B."/>
            <person name="Lu D."/>
            <person name="Skrede I."/>
            <person name="Drula E."/>
            <person name="Henrissat B."/>
            <person name="Morin E."/>
            <person name="Kohler A."/>
            <person name="Barry K."/>
            <person name="LaButti K."/>
            <person name="Morin E."/>
            <person name="Salamov A."/>
            <person name="Lipzen A."/>
            <person name="Mereny Z."/>
            <person name="Hegedus B."/>
            <person name="Baldrian P."/>
            <person name="Stursova M."/>
            <person name="Weitz H."/>
            <person name="Taylor A."/>
            <person name="Grigoriev I.V."/>
            <person name="Nagy L.G."/>
            <person name="Martin F."/>
            <person name="Kauserud H."/>
        </authorList>
    </citation>
    <scope>NUCLEOTIDE SEQUENCE</scope>
    <source>
        <strain evidence="6">CBHHK188m</strain>
    </source>
</reference>
<comment type="similarity">
    <text evidence="2">Belongs to the AB hydrolase superfamily. Lipase family. Class 3 subfamily.</text>
</comment>
<comment type="caution">
    <text evidence="6">The sequence shown here is derived from an EMBL/GenBank/DDBJ whole genome shotgun (WGS) entry which is preliminary data.</text>
</comment>
<organism evidence="6 7">
    <name type="scientific">Mycena maculata</name>
    <dbReference type="NCBI Taxonomy" id="230809"/>
    <lineage>
        <taxon>Eukaryota</taxon>
        <taxon>Fungi</taxon>
        <taxon>Dikarya</taxon>
        <taxon>Basidiomycota</taxon>
        <taxon>Agaricomycotina</taxon>
        <taxon>Agaricomycetes</taxon>
        <taxon>Agaricomycetidae</taxon>
        <taxon>Agaricales</taxon>
        <taxon>Marasmiineae</taxon>
        <taxon>Mycenaceae</taxon>
        <taxon>Mycena</taxon>
    </lineage>
</organism>
<dbReference type="Proteomes" id="UP001215280">
    <property type="component" value="Unassembled WGS sequence"/>
</dbReference>